<keyword evidence="1" id="KW-0732">Signal</keyword>
<organism evidence="2 3">
    <name type="scientific">Brevundimonas faecalis</name>
    <dbReference type="NCBI Taxonomy" id="947378"/>
    <lineage>
        <taxon>Bacteria</taxon>
        <taxon>Pseudomonadati</taxon>
        <taxon>Pseudomonadota</taxon>
        <taxon>Alphaproteobacteria</taxon>
        <taxon>Caulobacterales</taxon>
        <taxon>Caulobacteraceae</taxon>
        <taxon>Brevundimonas</taxon>
    </lineage>
</organism>
<dbReference type="EMBL" id="JBEPTF010000005">
    <property type="protein sequence ID" value="MET4685192.1"/>
    <property type="molecule type" value="Genomic_DNA"/>
</dbReference>
<dbReference type="RefSeq" id="WP_354090156.1">
    <property type="nucleotide sequence ID" value="NZ_JBEPTF010000005.1"/>
</dbReference>
<dbReference type="SUPFAM" id="SSF49785">
    <property type="entry name" value="Galactose-binding domain-like"/>
    <property type="match status" value="1"/>
</dbReference>
<name>A0ABV2RF22_9CAUL</name>
<reference evidence="2 3" key="1">
    <citation type="submission" date="2024-06" db="EMBL/GenBank/DDBJ databases">
        <title>Sorghum-associated microbial communities from plants grown in Nebraska, USA.</title>
        <authorList>
            <person name="Schachtman D."/>
        </authorList>
    </citation>
    <scope>NUCLEOTIDE SEQUENCE [LARGE SCALE GENOMIC DNA]</scope>
    <source>
        <strain evidence="2 3">2814</strain>
    </source>
</reference>
<keyword evidence="3" id="KW-1185">Reference proteome</keyword>
<dbReference type="Gene3D" id="2.60.120.260">
    <property type="entry name" value="Galactose-binding domain-like"/>
    <property type="match status" value="1"/>
</dbReference>
<dbReference type="InterPro" id="IPR008979">
    <property type="entry name" value="Galactose-bd-like_sf"/>
</dbReference>
<evidence type="ECO:0000313" key="2">
    <source>
        <dbReference type="EMBL" id="MET4685192.1"/>
    </source>
</evidence>
<evidence type="ECO:0008006" key="4">
    <source>
        <dbReference type="Google" id="ProtNLM"/>
    </source>
</evidence>
<accession>A0ABV2RF22</accession>
<dbReference type="Proteomes" id="UP001549313">
    <property type="component" value="Unassembled WGS sequence"/>
</dbReference>
<proteinExistence type="predicted"/>
<gene>
    <name evidence="2" type="ORF">ABIE19_003143</name>
</gene>
<dbReference type="PROSITE" id="PS51257">
    <property type="entry name" value="PROKAR_LIPOPROTEIN"/>
    <property type="match status" value="1"/>
</dbReference>
<protein>
    <recommendedName>
        <fullName evidence="4">Discoidin domain-containing protein</fullName>
    </recommendedName>
</protein>
<comment type="caution">
    <text evidence="2">The sequence shown here is derived from an EMBL/GenBank/DDBJ whole genome shotgun (WGS) entry which is preliminary data.</text>
</comment>
<evidence type="ECO:0000256" key="1">
    <source>
        <dbReference type="SAM" id="SignalP"/>
    </source>
</evidence>
<evidence type="ECO:0000313" key="3">
    <source>
        <dbReference type="Proteomes" id="UP001549313"/>
    </source>
</evidence>
<feature type="signal peptide" evidence="1">
    <location>
        <begin position="1"/>
        <end position="20"/>
    </location>
</feature>
<feature type="chain" id="PRO_5046318311" description="Discoidin domain-containing protein" evidence="1">
    <location>
        <begin position="21"/>
        <end position="307"/>
    </location>
</feature>
<sequence length="307" mass="32843">MRSWKAATAGALLLAGCSNASVDKPADPASAAAPEDSNILHISWGGIAEADQGEAKRHWSTWTINLVDGGPEYGWLSEEGTTFPHTLNFELAGTGKIRSVALDNRFQPVVREDGSMSQTAEGSPVRRFAILGSNAGPDGPYETLVTGEAKADAQTLIKLPKESSARWLRLRIDSNWKGSGPTRLSDLAVYGELDQRGAAGEADVSGVYTHEYGPIALRQSGHEIWGCYNDGLGTLRGTAFGRIMRLAWFSKEEGSIGSATLVAANGKLYGFWYRPEDKMGSPWNATKEKSLAEADLGSCRAALNPPA</sequence>